<dbReference type="Proteomes" id="UP000234414">
    <property type="component" value="Chromosome"/>
</dbReference>
<name>A0AAD0FNN6_STEMA</name>
<feature type="chain" id="PRO_5042184576" description="Secreted protein" evidence="1">
    <location>
        <begin position="18"/>
        <end position="222"/>
    </location>
</feature>
<evidence type="ECO:0000256" key="1">
    <source>
        <dbReference type="SAM" id="SignalP"/>
    </source>
</evidence>
<feature type="signal peptide" evidence="1">
    <location>
        <begin position="1"/>
        <end position="17"/>
    </location>
</feature>
<dbReference type="RefSeq" id="WP_030002860.1">
    <property type="nucleotide sequence ID" value="NZ_CP025298.1"/>
</dbReference>
<gene>
    <name evidence="2" type="ORF">SmaCSM2_18990</name>
</gene>
<evidence type="ECO:0000313" key="2">
    <source>
        <dbReference type="EMBL" id="AUI09155.1"/>
    </source>
</evidence>
<proteinExistence type="predicted"/>
<accession>A0AAD0FNN6</accession>
<protein>
    <recommendedName>
        <fullName evidence="4">Secreted protein</fullName>
    </recommendedName>
</protein>
<dbReference type="EMBL" id="CP025298">
    <property type="protein sequence ID" value="AUI09155.1"/>
    <property type="molecule type" value="Genomic_DNA"/>
</dbReference>
<keyword evidence="1" id="KW-0732">Signal</keyword>
<sequence length="222" mass="24402">MKLPILLLSLSPLVAWADTPQPPPCNAESFFSSQFDYAVGRVVDAGQVLLLGEAEGCLDEERDGCRSGEEMEPGTGLVIGDRWNSYYCVKARSPSKEVVGWAPESRVMKTSNYVETSLTDWVAHWERSDGNAIDIAAKGDAFELSVPGSDEGAAPRVLGRAAAEEDEDVLHLHQGRCTTRVLLRGTDLVVADNGQCDERERSLRGEYHNRAPLERLMQRLGQ</sequence>
<evidence type="ECO:0008006" key="4">
    <source>
        <dbReference type="Google" id="ProtNLM"/>
    </source>
</evidence>
<dbReference type="AlphaFoldDB" id="A0AAD0FNN6"/>
<evidence type="ECO:0000313" key="3">
    <source>
        <dbReference type="Proteomes" id="UP000234414"/>
    </source>
</evidence>
<reference evidence="2 3" key="1">
    <citation type="submission" date="2017-12" db="EMBL/GenBank/DDBJ databases">
        <title>Complete Genome Sequence of Stenotrophomonas maltophilia CSM2.</title>
        <authorList>
            <person name="Castro-Jaimes S."/>
            <person name="Lopez-Leal G."/>
            <person name="Barberena Jonas C."/>
            <person name="Bustos P."/>
            <person name="Perez-Oseguera A."/>
            <person name="Cevallos M.A."/>
        </authorList>
    </citation>
    <scope>NUCLEOTIDE SEQUENCE [LARGE SCALE GENOMIC DNA]</scope>
    <source>
        <strain evidence="2 3">CSM2</strain>
    </source>
</reference>
<organism evidence="2 3">
    <name type="scientific">Stenotrophomonas maltophilia</name>
    <name type="common">Pseudomonas maltophilia</name>
    <name type="synonym">Xanthomonas maltophilia</name>
    <dbReference type="NCBI Taxonomy" id="40324"/>
    <lineage>
        <taxon>Bacteria</taxon>
        <taxon>Pseudomonadati</taxon>
        <taxon>Pseudomonadota</taxon>
        <taxon>Gammaproteobacteria</taxon>
        <taxon>Lysobacterales</taxon>
        <taxon>Lysobacteraceae</taxon>
        <taxon>Stenotrophomonas</taxon>
        <taxon>Stenotrophomonas maltophilia group</taxon>
    </lineage>
</organism>